<sequence>MRRVVLASLFEEKRMTAPKKIKGSVENWESGTLGRDARYVKRASAELEREIDEAQGMQAISIRLDRDLIETFKQIARIHNIGYQPLMREALRRFADAEIKAILSAVANASDKSVQQGGKHTVEIKLDDLQRHVA</sequence>
<dbReference type="InterPro" id="IPR025528">
    <property type="entry name" value="BrnA_antitoxin"/>
</dbReference>
<protein>
    <submittedName>
        <fullName evidence="1">Uncharacterized protein</fullName>
    </submittedName>
</protein>
<name>D8IRT3_HERSS</name>
<accession>D8IRT3</accession>
<dbReference type="Pfam" id="PF14384">
    <property type="entry name" value="BrnA_antitoxin"/>
    <property type="match status" value="1"/>
</dbReference>
<dbReference type="Proteomes" id="UP000000329">
    <property type="component" value="Chromosome"/>
</dbReference>
<dbReference type="HOGENOM" id="CLU_156499_0_0_4"/>
<evidence type="ECO:0000313" key="1">
    <source>
        <dbReference type="EMBL" id="ADJ65276.1"/>
    </source>
</evidence>
<keyword evidence="2" id="KW-1185">Reference proteome</keyword>
<gene>
    <name evidence="1" type="ordered locus">Hsero_3798</name>
</gene>
<dbReference type="AlphaFoldDB" id="D8IRT3"/>
<proteinExistence type="predicted"/>
<organism evidence="1 2">
    <name type="scientific">Herbaspirillum seropedicae (strain SmR1)</name>
    <dbReference type="NCBI Taxonomy" id="757424"/>
    <lineage>
        <taxon>Bacteria</taxon>
        <taxon>Pseudomonadati</taxon>
        <taxon>Pseudomonadota</taxon>
        <taxon>Betaproteobacteria</taxon>
        <taxon>Burkholderiales</taxon>
        <taxon>Oxalobacteraceae</taxon>
        <taxon>Herbaspirillum</taxon>
    </lineage>
</organism>
<dbReference type="KEGG" id="hse:Hsero_3798"/>
<dbReference type="STRING" id="757424.Hsero_3798"/>
<evidence type="ECO:0000313" key="2">
    <source>
        <dbReference type="Proteomes" id="UP000000329"/>
    </source>
</evidence>
<dbReference type="EMBL" id="CP002039">
    <property type="protein sequence ID" value="ADJ65276.1"/>
    <property type="molecule type" value="Genomic_DNA"/>
</dbReference>
<reference evidence="1 2" key="1">
    <citation type="submission" date="2010-04" db="EMBL/GenBank/DDBJ databases">
        <title>The genome of Herbaspirillum seropedicae SmR1, an endophytic, nitrogen-fixing, plant-growth promoting beta-Proteobacteria.</title>
        <authorList>
            <person name="Pedrosa F.O."/>
            <person name="Monteiro R.A."/>
            <person name="Wassem R."/>
            <person name="Cruz L.M."/>
            <person name="Ayub R.A."/>
            <person name="Colauto N.B."/>
            <person name="Fernandez M.A."/>
            <person name="Fungaro M.H.P."/>
            <person name="Grisard E.C."/>
            <person name="Hungria M."/>
            <person name="Madeira H.M.F."/>
            <person name="Nodari R.O."/>
            <person name="Osaku C.A."/>
            <person name="Petzl-Erler M.L."/>
            <person name="Terenzi H."/>
            <person name="Vieira L.G.E."/>
            <person name="Almeida M.I.M."/>
            <person name="Alves L.R."/>
            <person name="Arantes O.M.N."/>
            <person name="Balsanelli E."/>
            <person name="Barcellos F.G."/>
            <person name="Baura V.A."/>
            <person name="Binde D.R."/>
            <person name="Campo R.J."/>
            <person name="Chubatsu L.S."/>
            <person name="Chueire L.M.O."/>
            <person name="Ciferri R.R."/>
            <person name="Correa L.C."/>
            <person name="da Conceicao Silva J.L."/>
            <person name="Dabul A.N.G."/>
            <person name="Dambros B.P."/>
            <person name="Faoro H."/>
            <person name="Favetti A."/>
            <person name="Friedermann G."/>
            <person name="Furlaneto M.C."/>
            <person name="Gasques L.S."/>
            <person name="Gimenes C.C.T."/>
            <person name="Gioppo N.M.R."/>
            <person name="Glienke-Blanco C."/>
            <person name="Godoy L.P."/>
            <person name="Guerra M.P."/>
            <person name="Karp S."/>
            <person name="Kava-Cordeiro V."/>
            <person name="Margarido V.P."/>
            <person name="Mathioni S.M."/>
            <person name="Menck-Soares M.A."/>
            <person name="Murace N.K."/>
            <person name="Nicolas M.F."/>
            <person name="Oliveira C.E.C."/>
            <person name="Pagnan N.A.B."/>
            <person name="Pamphile J.A."/>
            <person name="Patussi E.V."/>
            <person name="Pereira L.F.P."/>
            <person name="Pereira-Ferrari L."/>
            <person name="Pinto F.G.S."/>
            <person name="Precoma C."/>
            <person name="Prioli A.J."/>
            <person name="Prioli S.M.A.P."/>
            <person name="Raittz R.T."/>
            <person name="Ramos H.J.O."/>
            <person name="Ribeiro E.M.S.F."/>
            <person name="Rigo L.U."/>
            <person name="Rocha C.L.M.S.C."/>
            <person name="Rocha S.N."/>
            <person name="Santos K."/>
            <person name="Satori D."/>
            <person name="Silva A.G."/>
            <person name="Simao R.C.G."/>
            <person name="Soares M.A.M."/>
            <person name="Souza E.M."/>
            <person name="Steffens M.B.R."/>
            <person name="Steindel M."/>
            <person name="Tadra-Sfeir M.Z."/>
            <person name="Takahashi E.K."/>
            <person name="Torres R.A."/>
            <person name="Valle J.S."/>
            <person name="Vernal J.I."/>
            <person name="Vilas-Boas L.A."/>
            <person name="Watanabe M.A.E."/>
            <person name="Weiss V.A."/>
            <person name="Yates M.A."/>
            <person name="Souza E.M."/>
        </authorList>
    </citation>
    <scope>NUCLEOTIDE SEQUENCE [LARGE SCALE GENOMIC DNA]</scope>
    <source>
        <strain evidence="1 2">SmR1</strain>
    </source>
</reference>
<dbReference type="eggNOG" id="ENOG503328J">
    <property type="taxonomic scope" value="Bacteria"/>
</dbReference>